<feature type="compositionally biased region" description="Low complexity" evidence="1">
    <location>
        <begin position="104"/>
        <end position="113"/>
    </location>
</feature>
<evidence type="ECO:0000256" key="1">
    <source>
        <dbReference type="SAM" id="MobiDB-lite"/>
    </source>
</evidence>
<keyword evidence="3" id="KW-1185">Reference proteome</keyword>
<evidence type="ECO:0000313" key="3">
    <source>
        <dbReference type="Proteomes" id="UP001249760"/>
    </source>
</evidence>
<organism evidence="2 3">
    <name type="scientific">Streptomyces lusitanus</name>
    <dbReference type="NCBI Taxonomy" id="68232"/>
    <lineage>
        <taxon>Bacteria</taxon>
        <taxon>Bacillati</taxon>
        <taxon>Actinomycetota</taxon>
        <taxon>Actinomycetes</taxon>
        <taxon>Kitasatosporales</taxon>
        <taxon>Streptomycetaceae</taxon>
        <taxon>Streptomyces</taxon>
    </lineage>
</organism>
<sequence>MRLRTLTGSDAREDSAEDVLVLEGHTGATATAAGVRAWAGRAQEAFYADLDLLAVVNGAVRKGTAVDLTSWTLGTHGTPSPGPRWSRPSAPRPTRQATDEPSPDDSSPMSCRT</sequence>
<accession>A0ABU3K0F6</accession>
<dbReference type="Proteomes" id="UP001249760">
    <property type="component" value="Unassembled WGS sequence"/>
</dbReference>
<feature type="region of interest" description="Disordered" evidence="1">
    <location>
        <begin position="70"/>
        <end position="113"/>
    </location>
</feature>
<evidence type="ECO:0000313" key="2">
    <source>
        <dbReference type="EMBL" id="MDT6987689.1"/>
    </source>
</evidence>
<proteinExistence type="predicted"/>
<dbReference type="EMBL" id="JASKMA010000033">
    <property type="protein sequence ID" value="MDT6987689.1"/>
    <property type="molecule type" value="Genomic_DNA"/>
</dbReference>
<protein>
    <submittedName>
        <fullName evidence="2">Uncharacterized protein</fullName>
    </submittedName>
</protein>
<dbReference type="RefSeq" id="WP_394312154.1">
    <property type="nucleotide sequence ID" value="NZ_JASKMA010000033.1"/>
</dbReference>
<comment type="caution">
    <text evidence="2">The sequence shown here is derived from an EMBL/GenBank/DDBJ whole genome shotgun (WGS) entry which is preliminary data.</text>
</comment>
<reference evidence="2 3" key="1">
    <citation type="submission" date="2023-05" db="EMBL/GenBank/DDBJ databases">
        <title>Streptomyces fuscus sp. nov., a brown-black pigment producing actinomyces isolated from dry sand of Sea duck farm.</title>
        <authorList>
            <person name="Xie J."/>
            <person name="Shen N."/>
        </authorList>
    </citation>
    <scope>NUCLEOTIDE SEQUENCE [LARGE SCALE GENOMIC DNA]</scope>
    <source>
        <strain evidence="2 3">CGMCC 4.1745</strain>
    </source>
</reference>
<name>A0ABU3K0F6_9ACTN</name>
<gene>
    <name evidence="2" type="ORF">QNO04_30025</name>
</gene>